<feature type="domain" description="Thiamine-binding protein" evidence="2">
    <location>
        <begin position="4"/>
        <end position="95"/>
    </location>
</feature>
<proteinExistence type="inferred from homology"/>
<dbReference type="PANTHER" id="PTHR33777:SF1">
    <property type="entry name" value="UPF0045 PROTEIN ECM15"/>
    <property type="match status" value="1"/>
</dbReference>
<dbReference type="NCBIfam" id="TIGR00106">
    <property type="entry name" value="MTH1187 family thiamine-binding protein"/>
    <property type="match status" value="1"/>
</dbReference>
<comment type="caution">
    <text evidence="3">The sequence shown here is derived from an EMBL/GenBank/DDBJ whole genome shotgun (WGS) entry which is preliminary data.</text>
</comment>
<protein>
    <submittedName>
        <fullName evidence="3">MTH1187 family thiamine-binding protein</fullName>
    </submittedName>
</protein>
<dbReference type="Gene3D" id="3.30.70.930">
    <property type="match status" value="1"/>
</dbReference>
<dbReference type="InterPro" id="IPR002767">
    <property type="entry name" value="Thiamine_BP"/>
</dbReference>
<evidence type="ECO:0000259" key="2">
    <source>
        <dbReference type="Pfam" id="PF01910"/>
    </source>
</evidence>
<sequence length="99" mass="11072">MPVMDITVIPAGHPSPSVSKVVREVLKVLEEMKVKYQLTPMSTAVEGDLDTLLEVIKRVHSLPFKMGYPRVVTVVKIDERKDKELTLEGKIKSVKEGKS</sequence>
<dbReference type="InterPro" id="IPR051614">
    <property type="entry name" value="UPF0045_domain"/>
</dbReference>
<accession>A0A7C0XDJ8</accession>
<dbReference type="AlphaFoldDB" id="A0A7C0XDJ8"/>
<dbReference type="EMBL" id="DRBW01000193">
    <property type="protein sequence ID" value="HDM90578.1"/>
    <property type="molecule type" value="Genomic_DNA"/>
</dbReference>
<dbReference type="GO" id="GO:0005829">
    <property type="term" value="C:cytosol"/>
    <property type="evidence" value="ECO:0007669"/>
    <property type="project" value="TreeGrafter"/>
</dbReference>
<comment type="similarity">
    <text evidence="1">Belongs to the UPF0045 family.</text>
</comment>
<dbReference type="InterPro" id="IPR029756">
    <property type="entry name" value="MTH1187/YkoF-like"/>
</dbReference>
<evidence type="ECO:0000313" key="3">
    <source>
        <dbReference type="EMBL" id="HDM90578.1"/>
    </source>
</evidence>
<evidence type="ECO:0000256" key="1">
    <source>
        <dbReference type="ARBA" id="ARBA00010272"/>
    </source>
</evidence>
<reference evidence="3" key="1">
    <citation type="journal article" date="2020" name="mSystems">
        <title>Genome- and Community-Level Interaction Insights into Carbon Utilization and Element Cycling Functions of Hydrothermarchaeota in Hydrothermal Sediment.</title>
        <authorList>
            <person name="Zhou Z."/>
            <person name="Liu Y."/>
            <person name="Xu W."/>
            <person name="Pan J."/>
            <person name="Luo Z.H."/>
            <person name="Li M."/>
        </authorList>
    </citation>
    <scope>NUCLEOTIDE SEQUENCE [LARGE SCALE GENOMIC DNA]</scope>
    <source>
        <strain evidence="3">HyVt-237</strain>
    </source>
</reference>
<gene>
    <name evidence="3" type="ORF">ENG67_05160</name>
</gene>
<name>A0A7C0XDJ8_UNCW3</name>
<dbReference type="SUPFAM" id="SSF89957">
    <property type="entry name" value="MTH1187/YkoF-like"/>
    <property type="match status" value="1"/>
</dbReference>
<organism evidence="3">
    <name type="scientific">candidate division WOR-3 bacterium</name>
    <dbReference type="NCBI Taxonomy" id="2052148"/>
    <lineage>
        <taxon>Bacteria</taxon>
        <taxon>Bacteria division WOR-3</taxon>
    </lineage>
</organism>
<dbReference type="Pfam" id="PF01910">
    <property type="entry name" value="Thiamine_BP"/>
    <property type="match status" value="1"/>
</dbReference>
<dbReference type="Proteomes" id="UP000885931">
    <property type="component" value="Unassembled WGS sequence"/>
</dbReference>
<dbReference type="PANTHER" id="PTHR33777">
    <property type="entry name" value="UPF0045 PROTEIN ECM15"/>
    <property type="match status" value="1"/>
</dbReference>